<protein>
    <submittedName>
        <fullName evidence="1">Uncharacterized protein</fullName>
    </submittedName>
</protein>
<name>A0A3E1NCR4_9BACT</name>
<dbReference type="EMBL" id="QTJU01000015">
    <property type="protein sequence ID" value="RFM25776.1"/>
    <property type="molecule type" value="Genomic_DNA"/>
</dbReference>
<dbReference type="Proteomes" id="UP000261284">
    <property type="component" value="Unassembled WGS sequence"/>
</dbReference>
<dbReference type="RefSeq" id="WP_116849736.1">
    <property type="nucleotide sequence ID" value="NZ_QTJU01000015.1"/>
</dbReference>
<evidence type="ECO:0000313" key="1">
    <source>
        <dbReference type="EMBL" id="RFM25776.1"/>
    </source>
</evidence>
<gene>
    <name evidence="1" type="ORF">DXN05_23400</name>
</gene>
<reference evidence="1 2" key="1">
    <citation type="submission" date="2018-08" db="EMBL/GenBank/DDBJ databases">
        <title>Chitinophagaceae sp. K23C18032701, a novel bacterium isolated from forest soil.</title>
        <authorList>
            <person name="Wang C."/>
        </authorList>
    </citation>
    <scope>NUCLEOTIDE SEQUENCE [LARGE SCALE GENOMIC DNA]</scope>
    <source>
        <strain evidence="1 2">K23C18032701</strain>
    </source>
</reference>
<proteinExistence type="predicted"/>
<sequence>MLVYGLLCFVSTTIFPDIRKYPEGKTHFEKVLRTKFTKEPYAAGYLIPAAIVLSFWANKNGAFQQSEEAAAVANFV</sequence>
<accession>A0A3E1NCR4</accession>
<organism evidence="1 2">
    <name type="scientific">Deminuibacter soli</name>
    <dbReference type="NCBI Taxonomy" id="2291815"/>
    <lineage>
        <taxon>Bacteria</taxon>
        <taxon>Pseudomonadati</taxon>
        <taxon>Bacteroidota</taxon>
        <taxon>Chitinophagia</taxon>
        <taxon>Chitinophagales</taxon>
        <taxon>Chitinophagaceae</taxon>
        <taxon>Deminuibacter</taxon>
    </lineage>
</organism>
<comment type="caution">
    <text evidence="1">The sequence shown here is derived from an EMBL/GenBank/DDBJ whole genome shotgun (WGS) entry which is preliminary data.</text>
</comment>
<dbReference type="AlphaFoldDB" id="A0A3E1NCR4"/>
<keyword evidence="2" id="KW-1185">Reference proteome</keyword>
<evidence type="ECO:0000313" key="2">
    <source>
        <dbReference type="Proteomes" id="UP000261284"/>
    </source>
</evidence>